<sequence length="586" mass="65522">MSGRSASSSHSLENVDDPLESYSHSPSPSLFINIPVLEKEDVPPKCYFNDDEKRTRKAPFVTNTALTSTASSIINKSDERIIINWEDNDPEKPHNWTTRKKIGVLSIGMAVVLNSTIGSSLPSNATAQIDADFHVSGSAGRILPISMYLVGYIFGPIVFAPLSETYGRRRIMQYTFVLFTIFIMATALSPNWAAFLLFRMFTGIAASSPIAVIGGVYADIYDDPVARGRTMAVFISGTCVGPLTAPIISGFITPERGWRWSFWIALVIAGATLIPIYLFPETYAPTILEERARKMRKATGNPNIIAVHELEKRDFKEMATRILTRPLRMLCSELIVMSSCMYTSLAYAIFYMSFDVYPLVFQGVYKQSAGDSALMFLPIAVGGLFALFIFLWWDSVLLKAQKLDKPWTHQEESRRLPLAFIGGPLYVIALFWIGWTANKDIPYWVPMLSGIPFGMGYMLIFMALLNYLTDSYEEYAASANAASSFCRSIAGATLPFATTSMYRNLGIAWGSTLLGFLSLLMCAIPFVFFWKGDVIRANSKFCIFLKEKKEADLEDARLRREARLRANGPRAFQNEGLTRDIEKLEN</sequence>
<evidence type="ECO:0000256" key="1">
    <source>
        <dbReference type="ARBA" id="ARBA00004141"/>
    </source>
</evidence>
<proteinExistence type="inferred from homology"/>
<dbReference type="EMBL" id="NCSJ02000065">
    <property type="protein sequence ID" value="RFU31895.1"/>
    <property type="molecule type" value="Genomic_DNA"/>
</dbReference>
<dbReference type="SUPFAM" id="SSF103473">
    <property type="entry name" value="MFS general substrate transporter"/>
    <property type="match status" value="1"/>
</dbReference>
<dbReference type="InterPro" id="IPR020846">
    <property type="entry name" value="MFS_dom"/>
</dbReference>
<feature type="transmembrane region" description="Helical" evidence="7">
    <location>
        <begin position="232"/>
        <end position="252"/>
    </location>
</feature>
<dbReference type="PANTHER" id="PTHR23502:SF74">
    <property type="entry name" value="MAJOR FACILITATOR SUPERFAMILY (MFS) PROFILE DOMAIN-CONTAINING PROTEIN"/>
    <property type="match status" value="1"/>
</dbReference>
<feature type="transmembrane region" description="Helical" evidence="7">
    <location>
        <begin position="441"/>
        <end position="465"/>
    </location>
</feature>
<dbReference type="OMA" id="ILPISMY"/>
<dbReference type="Proteomes" id="UP000258309">
    <property type="component" value="Unassembled WGS sequence"/>
</dbReference>
<dbReference type="GO" id="GO:0005886">
    <property type="term" value="C:plasma membrane"/>
    <property type="evidence" value="ECO:0007669"/>
    <property type="project" value="TreeGrafter"/>
</dbReference>
<keyword evidence="5 7" id="KW-0472">Membrane</keyword>
<evidence type="ECO:0000313" key="10">
    <source>
        <dbReference type="Proteomes" id="UP000258309"/>
    </source>
</evidence>
<feature type="transmembrane region" description="Helical" evidence="7">
    <location>
        <begin position="477"/>
        <end position="497"/>
    </location>
</feature>
<dbReference type="PROSITE" id="PS50850">
    <property type="entry name" value="MFS"/>
    <property type="match status" value="1"/>
</dbReference>
<comment type="similarity">
    <text evidence="2">Belongs to the major facilitator superfamily.</text>
</comment>
<dbReference type="OrthoDB" id="5141738at2759"/>
<feature type="transmembrane region" description="Helical" evidence="7">
    <location>
        <begin position="142"/>
        <end position="162"/>
    </location>
</feature>
<dbReference type="Pfam" id="PF07690">
    <property type="entry name" value="MFS_1"/>
    <property type="match status" value="1"/>
</dbReference>
<feature type="transmembrane region" description="Helical" evidence="7">
    <location>
        <begin position="334"/>
        <end position="354"/>
    </location>
</feature>
<feature type="transmembrane region" description="Helical" evidence="7">
    <location>
        <begin position="258"/>
        <end position="279"/>
    </location>
</feature>
<evidence type="ECO:0000313" key="9">
    <source>
        <dbReference type="EMBL" id="RFU31895.1"/>
    </source>
</evidence>
<keyword evidence="4 7" id="KW-1133">Transmembrane helix</keyword>
<feature type="transmembrane region" description="Helical" evidence="7">
    <location>
        <begin position="102"/>
        <end position="122"/>
    </location>
</feature>
<reference evidence="9 10" key="1">
    <citation type="submission" date="2018-05" db="EMBL/GenBank/DDBJ databases">
        <title>Draft genome sequence of Scytalidium lignicola DSM 105466, a ubiquitous saprotrophic fungus.</title>
        <authorList>
            <person name="Buettner E."/>
            <person name="Gebauer A.M."/>
            <person name="Hofrichter M."/>
            <person name="Liers C."/>
            <person name="Kellner H."/>
        </authorList>
    </citation>
    <scope>NUCLEOTIDE SEQUENCE [LARGE SCALE GENOMIC DNA]</scope>
    <source>
        <strain evidence="9 10">DSM 105466</strain>
    </source>
</reference>
<protein>
    <recommendedName>
        <fullName evidence="8">Major facilitator superfamily (MFS) profile domain-containing protein</fullName>
    </recommendedName>
</protein>
<dbReference type="InterPro" id="IPR011701">
    <property type="entry name" value="MFS"/>
</dbReference>
<evidence type="ECO:0000259" key="8">
    <source>
        <dbReference type="PROSITE" id="PS50850"/>
    </source>
</evidence>
<feature type="domain" description="Major facilitator superfamily (MFS) profile" evidence="8">
    <location>
        <begin position="103"/>
        <end position="535"/>
    </location>
</feature>
<feature type="transmembrane region" description="Helical" evidence="7">
    <location>
        <begin position="374"/>
        <end position="395"/>
    </location>
</feature>
<gene>
    <name evidence="9" type="ORF">B7463_g4428</name>
</gene>
<evidence type="ECO:0000256" key="3">
    <source>
        <dbReference type="ARBA" id="ARBA00022692"/>
    </source>
</evidence>
<dbReference type="AlphaFoldDB" id="A0A3E2HEX3"/>
<dbReference type="Gene3D" id="1.20.1250.20">
    <property type="entry name" value="MFS general substrate transporter like domains"/>
    <property type="match status" value="1"/>
</dbReference>
<dbReference type="STRING" id="5539.A0A3E2HEX3"/>
<dbReference type="FunFam" id="1.20.1250.20:FF:000082">
    <property type="entry name" value="MFS multidrug transporter, putative"/>
    <property type="match status" value="1"/>
</dbReference>
<feature type="transmembrane region" description="Helical" evidence="7">
    <location>
        <begin position="200"/>
        <end position="220"/>
    </location>
</feature>
<feature type="region of interest" description="Disordered" evidence="6">
    <location>
        <begin position="1"/>
        <end position="25"/>
    </location>
</feature>
<keyword evidence="3 7" id="KW-0812">Transmembrane</keyword>
<feature type="transmembrane region" description="Helical" evidence="7">
    <location>
        <begin position="416"/>
        <end position="435"/>
    </location>
</feature>
<evidence type="ECO:0000256" key="7">
    <source>
        <dbReference type="SAM" id="Phobius"/>
    </source>
</evidence>
<name>A0A3E2HEX3_SCYLI</name>
<feature type="transmembrane region" description="Helical" evidence="7">
    <location>
        <begin position="509"/>
        <end position="530"/>
    </location>
</feature>
<organism evidence="9 10">
    <name type="scientific">Scytalidium lignicola</name>
    <name type="common">Hyphomycete</name>
    <dbReference type="NCBI Taxonomy" id="5539"/>
    <lineage>
        <taxon>Eukaryota</taxon>
        <taxon>Fungi</taxon>
        <taxon>Dikarya</taxon>
        <taxon>Ascomycota</taxon>
        <taxon>Pezizomycotina</taxon>
        <taxon>Leotiomycetes</taxon>
        <taxon>Leotiomycetes incertae sedis</taxon>
        <taxon>Scytalidium</taxon>
    </lineage>
</organism>
<dbReference type="PANTHER" id="PTHR23502">
    <property type="entry name" value="MAJOR FACILITATOR SUPERFAMILY"/>
    <property type="match status" value="1"/>
</dbReference>
<evidence type="ECO:0000256" key="6">
    <source>
        <dbReference type="SAM" id="MobiDB-lite"/>
    </source>
</evidence>
<feature type="non-terminal residue" evidence="9">
    <location>
        <position position="1"/>
    </location>
</feature>
<feature type="transmembrane region" description="Helical" evidence="7">
    <location>
        <begin position="174"/>
        <end position="194"/>
    </location>
</feature>
<comment type="subcellular location">
    <subcellularLocation>
        <location evidence="1">Membrane</location>
        <topology evidence="1">Multi-pass membrane protein</topology>
    </subcellularLocation>
</comment>
<evidence type="ECO:0000256" key="2">
    <source>
        <dbReference type="ARBA" id="ARBA00008335"/>
    </source>
</evidence>
<feature type="non-terminal residue" evidence="9">
    <location>
        <position position="586"/>
    </location>
</feature>
<dbReference type="CDD" id="cd17323">
    <property type="entry name" value="MFS_Tpo1_MDR_like"/>
    <property type="match status" value="1"/>
</dbReference>
<dbReference type="InterPro" id="IPR036259">
    <property type="entry name" value="MFS_trans_sf"/>
</dbReference>
<accession>A0A3E2HEX3</accession>
<evidence type="ECO:0000256" key="4">
    <source>
        <dbReference type="ARBA" id="ARBA00022989"/>
    </source>
</evidence>
<evidence type="ECO:0000256" key="5">
    <source>
        <dbReference type="ARBA" id="ARBA00023136"/>
    </source>
</evidence>
<comment type="caution">
    <text evidence="9">The sequence shown here is derived from an EMBL/GenBank/DDBJ whole genome shotgun (WGS) entry which is preliminary data.</text>
</comment>
<dbReference type="GO" id="GO:0022857">
    <property type="term" value="F:transmembrane transporter activity"/>
    <property type="evidence" value="ECO:0007669"/>
    <property type="project" value="InterPro"/>
</dbReference>
<feature type="compositionally biased region" description="Polar residues" evidence="6">
    <location>
        <begin position="1"/>
        <end position="12"/>
    </location>
</feature>
<keyword evidence="10" id="KW-1185">Reference proteome</keyword>